<sequence length="285" mass="33856">MDNFPYRIVIMVFLLLLLAGAYNTLFIYYSDFNTFRYVTVTIMIVVGAYYIFKLVRRYPIWYSEYMFNRKPVGMKKKVEKPRLFFYSFSVPIMLLSIFVFLNSSSYGLLLKDIAFFSLIFGLFIISLIFMDFTWSMKFEERFLPKAKKIVNENKIKDFEIELNKSQLENIFDNFVKHGIFMYDDDQVRIEDRENFVMLFLGGKFPLNPMFKLEFRNPSTSYLLTKLQQYTVNLNSSNLGKIFTNKNGHLKPGSLYASKSNNRKYSIAPKYKDDIDQIFNEMEQLS</sequence>
<dbReference type="eggNOG" id="ENOG50349B5">
    <property type="taxonomic scope" value="Bacteria"/>
</dbReference>
<evidence type="ECO:0000313" key="2">
    <source>
        <dbReference type="EMBL" id="AGA79727.1"/>
    </source>
</evidence>
<keyword evidence="1" id="KW-0812">Transmembrane</keyword>
<feature type="transmembrane region" description="Helical" evidence="1">
    <location>
        <begin position="35"/>
        <end position="52"/>
    </location>
</feature>
<dbReference type="OrthoDB" id="837694at2"/>
<keyword evidence="1" id="KW-0472">Membrane</keyword>
<feature type="transmembrane region" description="Helical" evidence="1">
    <location>
        <begin position="83"/>
        <end position="101"/>
    </location>
</feature>
<feature type="transmembrane region" description="Helical" evidence="1">
    <location>
        <begin position="7"/>
        <end position="29"/>
    </location>
</feature>
<dbReference type="HOGENOM" id="CLU_975684_0_0_10"/>
<keyword evidence="1" id="KW-1133">Transmembrane helix</keyword>
<feature type="transmembrane region" description="Helical" evidence="1">
    <location>
        <begin position="113"/>
        <end position="134"/>
    </location>
</feature>
<gene>
    <name evidence="2" type="ordered locus">Echvi_3511</name>
</gene>
<dbReference type="Proteomes" id="UP000010796">
    <property type="component" value="Chromosome"/>
</dbReference>
<proteinExistence type="predicted"/>
<evidence type="ECO:0000256" key="1">
    <source>
        <dbReference type="SAM" id="Phobius"/>
    </source>
</evidence>
<dbReference type="STRING" id="926556.Echvi_3511"/>
<dbReference type="EMBL" id="CP003346">
    <property type="protein sequence ID" value="AGA79727.1"/>
    <property type="molecule type" value="Genomic_DNA"/>
</dbReference>
<reference evidence="3" key="1">
    <citation type="submission" date="2012-02" db="EMBL/GenBank/DDBJ databases">
        <title>The complete genome of Echinicola vietnamensis DSM 17526.</title>
        <authorList>
            <person name="Lucas S."/>
            <person name="Copeland A."/>
            <person name="Lapidus A."/>
            <person name="Glavina del Rio T."/>
            <person name="Dalin E."/>
            <person name="Tice H."/>
            <person name="Bruce D."/>
            <person name="Goodwin L."/>
            <person name="Pitluck S."/>
            <person name="Peters L."/>
            <person name="Ovchinnikova G."/>
            <person name="Teshima H."/>
            <person name="Kyrpides N."/>
            <person name="Mavromatis K."/>
            <person name="Ivanova N."/>
            <person name="Brettin T."/>
            <person name="Detter J.C."/>
            <person name="Han C."/>
            <person name="Larimer F."/>
            <person name="Land M."/>
            <person name="Hauser L."/>
            <person name="Markowitz V."/>
            <person name="Cheng J.-F."/>
            <person name="Hugenholtz P."/>
            <person name="Woyke T."/>
            <person name="Wu D."/>
            <person name="Brambilla E."/>
            <person name="Klenk H.-P."/>
            <person name="Eisen J.A."/>
        </authorList>
    </citation>
    <scope>NUCLEOTIDE SEQUENCE [LARGE SCALE GENOMIC DNA]</scope>
    <source>
        <strain evidence="3">DSM 17526 / LMG 23754 / KMM 6221</strain>
    </source>
</reference>
<name>L0G2G1_ECHVK</name>
<evidence type="ECO:0000313" key="3">
    <source>
        <dbReference type="Proteomes" id="UP000010796"/>
    </source>
</evidence>
<keyword evidence="3" id="KW-1185">Reference proteome</keyword>
<dbReference type="RefSeq" id="WP_015267272.1">
    <property type="nucleotide sequence ID" value="NC_019904.1"/>
</dbReference>
<protein>
    <submittedName>
        <fullName evidence="2">Uncharacterized protein</fullName>
    </submittedName>
</protein>
<accession>L0G2G1</accession>
<dbReference type="AlphaFoldDB" id="L0G2G1"/>
<organism evidence="2 3">
    <name type="scientific">Echinicola vietnamensis (strain DSM 17526 / LMG 23754 / KMM 6221)</name>
    <dbReference type="NCBI Taxonomy" id="926556"/>
    <lineage>
        <taxon>Bacteria</taxon>
        <taxon>Pseudomonadati</taxon>
        <taxon>Bacteroidota</taxon>
        <taxon>Cytophagia</taxon>
        <taxon>Cytophagales</taxon>
        <taxon>Cyclobacteriaceae</taxon>
        <taxon>Echinicola</taxon>
    </lineage>
</organism>
<dbReference type="KEGG" id="evi:Echvi_3511"/>